<feature type="compositionally biased region" description="Low complexity" evidence="1">
    <location>
        <begin position="405"/>
        <end position="414"/>
    </location>
</feature>
<dbReference type="SUPFAM" id="SSF54427">
    <property type="entry name" value="NTF2-like"/>
    <property type="match status" value="1"/>
</dbReference>
<feature type="region of interest" description="Disordered" evidence="1">
    <location>
        <begin position="337"/>
        <end position="431"/>
    </location>
</feature>
<feature type="transmembrane region" description="Helical" evidence="2">
    <location>
        <begin position="40"/>
        <end position="60"/>
    </location>
</feature>
<evidence type="ECO:0008006" key="5">
    <source>
        <dbReference type="Google" id="ProtNLM"/>
    </source>
</evidence>
<feature type="compositionally biased region" description="Basic and acidic residues" evidence="1">
    <location>
        <begin position="267"/>
        <end position="276"/>
    </location>
</feature>
<feature type="compositionally biased region" description="Low complexity" evidence="1">
    <location>
        <begin position="382"/>
        <end position="393"/>
    </location>
</feature>
<evidence type="ECO:0000313" key="3">
    <source>
        <dbReference type="EnsemblPlants" id="LPERR03G35800.1"/>
    </source>
</evidence>
<dbReference type="EnsemblPlants" id="LPERR03G35800.1">
    <property type="protein sequence ID" value="LPERR03G35800.1"/>
    <property type="gene ID" value="LPERR03G35800"/>
</dbReference>
<dbReference type="PANTHER" id="PTHR33698">
    <property type="entry name" value="NUCLEAR TRANSPORT FACTOR 2 (NTF2)-LIKE PROTEIN"/>
    <property type="match status" value="1"/>
</dbReference>
<feature type="compositionally biased region" description="Low complexity" evidence="1">
    <location>
        <begin position="221"/>
        <end position="244"/>
    </location>
</feature>
<proteinExistence type="predicted"/>
<feature type="compositionally biased region" description="Acidic residues" evidence="1">
    <location>
        <begin position="308"/>
        <end position="319"/>
    </location>
</feature>
<feature type="compositionally biased region" description="Basic and acidic residues" evidence="1">
    <location>
        <begin position="352"/>
        <end position="361"/>
    </location>
</feature>
<dbReference type="PANTHER" id="PTHR33698:SF1">
    <property type="entry name" value="NUCLEAR TRANSPORT FACTOR 2 (NTF2) FAMILY PROTEIN"/>
    <property type="match status" value="1"/>
</dbReference>
<dbReference type="Gene3D" id="3.10.450.50">
    <property type="match status" value="1"/>
</dbReference>
<feature type="compositionally biased region" description="Low complexity" evidence="1">
    <location>
        <begin position="290"/>
        <end position="303"/>
    </location>
</feature>
<sequence length="701" mass="76500">MVAMNCADSPMSFDAAMSMAPGFLVCLLVLVLFPRLGGFLVGASPVLVLAALLLAIVLVYSDEAELEEEDHLHLIRAPSPNPNHIMRIRMMSSCMHRPPPHASSSSSSSSSDEAAPSSSSHQDDDDDEEEEEPNNKKLLQEAAAWTAEDEKSIESIGSLELERNAAVEKLMCSRSSMLQRRRNLLEDAPGSAPSMPNPFFSVDASTGTGVPFSRHHSFAVARARPSADPSASGGGSSSSSSSASDRADAGQHMDMQQQQQQQEAADDPTKPKKTVDVELISDSSDDDDVPSQSQPPASPVPASRISLSDDDDDDGESFEVESITRQVNETFHAHAVAHAAAAAAAAAASSAREGEEKEEKNSSSSSSNTLASTERKRREVLASAPDASSSSAPPISPPHTPAAPKPKAAATAKSSRYKPPSKKSRAQQPNTMMNSTMTATSFQSPPIFKLQSIRPQQHRLPPQQQQLIGSIWATPTRKKDLVLKPVQATLGPNSTGGRGGSSLSDVIQEFYSFLNDKDSKRLEELIAPDCTIEDNAYYKPLDIKTSQTYFRRLMDVMGKNVKFAIDEVSQGVEPTLAVMWHLEWNGKTIPFTKGCSFYICSGKVAPLVIRKVHIFQESPVKPCKYSLEILKTVTRLFDAFPNIAEGFLNNPEGAMQPFVRLYKYFVEPFIVPFIAYYTHFWTYLAKLLTVVLNMLYRTIKW</sequence>
<feature type="compositionally biased region" description="Low complexity" evidence="1">
    <location>
        <begin position="362"/>
        <end position="372"/>
    </location>
</feature>
<protein>
    <recommendedName>
        <fullName evidence="5">SnoaL-like domain-containing protein</fullName>
    </recommendedName>
</protein>
<evidence type="ECO:0000313" key="4">
    <source>
        <dbReference type="Proteomes" id="UP000032180"/>
    </source>
</evidence>
<keyword evidence="4" id="KW-1185">Reference proteome</keyword>
<reference evidence="3 4" key="1">
    <citation type="submission" date="2012-08" db="EMBL/GenBank/DDBJ databases">
        <title>Oryza genome evolution.</title>
        <authorList>
            <person name="Wing R.A."/>
        </authorList>
    </citation>
    <scope>NUCLEOTIDE SEQUENCE</scope>
</reference>
<feature type="compositionally biased region" description="Basic residues" evidence="1">
    <location>
        <begin position="415"/>
        <end position="425"/>
    </location>
</feature>
<name>A0A0D9W1P7_9ORYZ</name>
<dbReference type="Gramene" id="LPERR03G35800.1">
    <property type="protein sequence ID" value="LPERR03G35800.1"/>
    <property type="gene ID" value="LPERR03G35800"/>
</dbReference>
<dbReference type="Proteomes" id="UP000032180">
    <property type="component" value="Chromosome 3"/>
</dbReference>
<dbReference type="InterPro" id="IPR032710">
    <property type="entry name" value="NTF2-like_dom_sf"/>
</dbReference>
<dbReference type="eggNOG" id="ENOG502RXQE">
    <property type="taxonomic scope" value="Eukaryota"/>
</dbReference>
<keyword evidence="2" id="KW-0812">Transmembrane</keyword>
<feature type="compositionally biased region" description="Low complexity" evidence="1">
    <location>
        <begin position="337"/>
        <end position="351"/>
    </location>
</feature>
<feature type="transmembrane region" description="Helical" evidence="2">
    <location>
        <begin position="674"/>
        <end position="696"/>
    </location>
</feature>
<feature type="region of interest" description="Disordered" evidence="1">
    <location>
        <begin position="187"/>
        <end position="325"/>
    </location>
</feature>
<dbReference type="AlphaFoldDB" id="A0A0D9W1P7"/>
<organism evidence="3 4">
    <name type="scientific">Leersia perrieri</name>
    <dbReference type="NCBI Taxonomy" id="77586"/>
    <lineage>
        <taxon>Eukaryota</taxon>
        <taxon>Viridiplantae</taxon>
        <taxon>Streptophyta</taxon>
        <taxon>Embryophyta</taxon>
        <taxon>Tracheophyta</taxon>
        <taxon>Spermatophyta</taxon>
        <taxon>Magnoliopsida</taxon>
        <taxon>Liliopsida</taxon>
        <taxon>Poales</taxon>
        <taxon>Poaceae</taxon>
        <taxon>BOP clade</taxon>
        <taxon>Oryzoideae</taxon>
        <taxon>Oryzeae</taxon>
        <taxon>Oryzinae</taxon>
        <taxon>Leersia</taxon>
    </lineage>
</organism>
<feature type="compositionally biased region" description="Low complexity" evidence="1">
    <location>
        <begin position="102"/>
        <end position="120"/>
    </location>
</feature>
<evidence type="ECO:0000256" key="2">
    <source>
        <dbReference type="SAM" id="Phobius"/>
    </source>
</evidence>
<feature type="compositionally biased region" description="Acidic residues" evidence="1">
    <location>
        <begin position="123"/>
        <end position="132"/>
    </location>
</feature>
<keyword evidence="2" id="KW-1133">Transmembrane helix</keyword>
<feature type="compositionally biased region" description="Pro residues" evidence="1">
    <location>
        <begin position="394"/>
        <end position="404"/>
    </location>
</feature>
<reference evidence="3" key="3">
    <citation type="submission" date="2015-04" db="UniProtKB">
        <authorList>
            <consortium name="EnsemblPlants"/>
        </authorList>
    </citation>
    <scope>IDENTIFICATION</scope>
</reference>
<accession>A0A0D9W1P7</accession>
<feature type="region of interest" description="Disordered" evidence="1">
    <location>
        <begin position="96"/>
        <end position="135"/>
    </location>
</feature>
<reference evidence="4" key="2">
    <citation type="submission" date="2013-12" db="EMBL/GenBank/DDBJ databases">
        <authorList>
            <person name="Yu Y."/>
            <person name="Lee S."/>
            <person name="de Baynast K."/>
            <person name="Wissotski M."/>
            <person name="Liu L."/>
            <person name="Talag J."/>
            <person name="Goicoechea J."/>
            <person name="Angelova A."/>
            <person name="Jetty R."/>
            <person name="Kudrna D."/>
            <person name="Golser W."/>
            <person name="Rivera L."/>
            <person name="Zhang J."/>
            <person name="Wing R."/>
        </authorList>
    </citation>
    <scope>NUCLEOTIDE SEQUENCE</scope>
</reference>
<dbReference type="HOGENOM" id="CLU_020337_0_0_1"/>
<keyword evidence="2" id="KW-0472">Membrane</keyword>
<evidence type="ECO:0000256" key="1">
    <source>
        <dbReference type="SAM" id="MobiDB-lite"/>
    </source>
</evidence>
<feature type="transmembrane region" description="Helical" evidence="2">
    <location>
        <begin position="15"/>
        <end position="33"/>
    </location>
</feature>